<gene>
    <name evidence="2" type="ORF">EZS28_022533</name>
</gene>
<proteinExistence type="predicted"/>
<sequence>MDKESDQDATLTQVASNLIDQYFQQLHNDDVGKTDIIEVIFAVLEKEQIDTQLVQDIIDQEDALRLQIDNDLDQNDDDDEVSIANDNIHDIDEDKQIIKDIADDEDEDDVMKLRSKRDQSNKKKNPKSLHKRHCMGSSFNTSLPSNLINEDQFVQV</sequence>
<dbReference type="EMBL" id="SNRW01007046">
    <property type="protein sequence ID" value="KAA6381942.1"/>
    <property type="molecule type" value="Genomic_DNA"/>
</dbReference>
<evidence type="ECO:0000313" key="3">
    <source>
        <dbReference type="Proteomes" id="UP000324800"/>
    </source>
</evidence>
<name>A0A5J4VH91_9EUKA</name>
<dbReference type="AlphaFoldDB" id="A0A5J4VH91"/>
<protein>
    <submittedName>
        <fullName evidence="2">Uncharacterized protein</fullName>
    </submittedName>
</protein>
<feature type="region of interest" description="Disordered" evidence="1">
    <location>
        <begin position="113"/>
        <end position="138"/>
    </location>
</feature>
<reference evidence="2 3" key="1">
    <citation type="submission" date="2019-03" db="EMBL/GenBank/DDBJ databases">
        <title>Single cell metagenomics reveals metabolic interactions within the superorganism composed of flagellate Streblomastix strix and complex community of Bacteroidetes bacteria on its surface.</title>
        <authorList>
            <person name="Treitli S.C."/>
            <person name="Kolisko M."/>
            <person name="Husnik F."/>
            <person name="Keeling P."/>
            <person name="Hampl V."/>
        </authorList>
    </citation>
    <scope>NUCLEOTIDE SEQUENCE [LARGE SCALE GENOMIC DNA]</scope>
    <source>
        <strain evidence="2">ST1C</strain>
    </source>
</reference>
<evidence type="ECO:0000256" key="1">
    <source>
        <dbReference type="SAM" id="MobiDB-lite"/>
    </source>
</evidence>
<dbReference type="Proteomes" id="UP000324800">
    <property type="component" value="Unassembled WGS sequence"/>
</dbReference>
<organism evidence="2 3">
    <name type="scientific">Streblomastix strix</name>
    <dbReference type="NCBI Taxonomy" id="222440"/>
    <lineage>
        <taxon>Eukaryota</taxon>
        <taxon>Metamonada</taxon>
        <taxon>Preaxostyla</taxon>
        <taxon>Oxymonadida</taxon>
        <taxon>Streblomastigidae</taxon>
        <taxon>Streblomastix</taxon>
    </lineage>
</organism>
<accession>A0A5J4VH91</accession>
<evidence type="ECO:0000313" key="2">
    <source>
        <dbReference type="EMBL" id="KAA6381942.1"/>
    </source>
</evidence>
<comment type="caution">
    <text evidence="2">The sequence shown here is derived from an EMBL/GenBank/DDBJ whole genome shotgun (WGS) entry which is preliminary data.</text>
</comment>
<feature type="compositionally biased region" description="Basic residues" evidence="1">
    <location>
        <begin position="122"/>
        <end position="134"/>
    </location>
</feature>